<evidence type="ECO:0000256" key="1">
    <source>
        <dbReference type="ARBA" id="ARBA00007769"/>
    </source>
</evidence>
<dbReference type="PROSITE" id="PS00470">
    <property type="entry name" value="IDH_IMDH"/>
    <property type="match status" value="1"/>
</dbReference>
<dbReference type="SMART" id="SM01329">
    <property type="entry name" value="Iso_dh"/>
    <property type="match status" value="1"/>
</dbReference>
<comment type="similarity">
    <text evidence="1">Belongs to the isocitrate and isopropylmalate dehydrogenases family.</text>
</comment>
<dbReference type="AlphaFoldDB" id="A0A268NZS5"/>
<comment type="caution">
    <text evidence="4">The sequence shown here is derived from an EMBL/GenBank/DDBJ whole genome shotgun (WGS) entry which is preliminary data.</text>
</comment>
<name>A0A268NZS5_SHOCL</name>
<dbReference type="GO" id="GO:0006099">
    <property type="term" value="P:tricarboxylic acid cycle"/>
    <property type="evidence" value="ECO:0007669"/>
    <property type="project" value="TreeGrafter"/>
</dbReference>
<dbReference type="SUPFAM" id="SSF53659">
    <property type="entry name" value="Isocitrate/Isopropylmalate dehydrogenase-like"/>
    <property type="match status" value="1"/>
</dbReference>
<evidence type="ECO:0000256" key="2">
    <source>
        <dbReference type="ARBA" id="ARBA00023002"/>
    </source>
</evidence>
<organism evidence="4 5">
    <name type="scientific">Shouchella clausii</name>
    <name type="common">Alkalihalobacillus clausii</name>
    <dbReference type="NCBI Taxonomy" id="79880"/>
    <lineage>
        <taxon>Bacteria</taxon>
        <taxon>Bacillati</taxon>
        <taxon>Bacillota</taxon>
        <taxon>Bacilli</taxon>
        <taxon>Bacillales</taxon>
        <taxon>Bacillaceae</taxon>
        <taxon>Shouchella</taxon>
    </lineage>
</organism>
<dbReference type="GO" id="GO:0006102">
    <property type="term" value="P:isocitrate metabolic process"/>
    <property type="evidence" value="ECO:0007669"/>
    <property type="project" value="TreeGrafter"/>
</dbReference>
<accession>A0A268NZS5</accession>
<dbReference type="PANTHER" id="PTHR11835:SF34">
    <property type="entry name" value="ISOCITRATE DEHYDROGENASE [NAD] SUBUNIT ALPHA, MITOCHONDRIAL"/>
    <property type="match status" value="1"/>
</dbReference>
<dbReference type="InterPro" id="IPR019818">
    <property type="entry name" value="IsoCit/isopropylmalate_DH_CS"/>
</dbReference>
<evidence type="ECO:0000259" key="3">
    <source>
        <dbReference type="SMART" id="SM01329"/>
    </source>
</evidence>
<dbReference type="PANTHER" id="PTHR11835">
    <property type="entry name" value="DECARBOXYLATING DEHYDROGENASES-ISOCITRATE, ISOPROPYLMALATE, TARTRATE"/>
    <property type="match status" value="1"/>
</dbReference>
<evidence type="ECO:0000313" key="5">
    <source>
        <dbReference type="Proteomes" id="UP000216207"/>
    </source>
</evidence>
<proteinExistence type="inferred from homology"/>
<reference evidence="4 5" key="1">
    <citation type="submission" date="2017-07" db="EMBL/GenBank/DDBJ databases">
        <title>Isolation and whole genome analysis of endospore-forming bacteria from heroin.</title>
        <authorList>
            <person name="Kalinowski J."/>
            <person name="Ahrens B."/>
            <person name="Al-Dilaimi A."/>
            <person name="Winkler A."/>
            <person name="Wibberg D."/>
            <person name="Schleenbecker U."/>
            <person name="Ruckert C."/>
            <person name="Wolfel R."/>
            <person name="Grass G."/>
        </authorList>
    </citation>
    <scope>NUCLEOTIDE SEQUENCE [LARGE SCALE GENOMIC DNA]</scope>
    <source>
        <strain evidence="4 5">7539</strain>
    </source>
</reference>
<dbReference type="RefSeq" id="WP_095326754.1">
    <property type="nucleotide sequence ID" value="NZ_BOQQ01000007.1"/>
</dbReference>
<feature type="domain" description="Isopropylmalate dehydrogenase-like" evidence="3">
    <location>
        <begin position="5"/>
        <end position="349"/>
    </location>
</feature>
<keyword evidence="2" id="KW-0560">Oxidoreductase</keyword>
<dbReference type="Proteomes" id="UP000216207">
    <property type="component" value="Unassembled WGS sequence"/>
</dbReference>
<dbReference type="Pfam" id="PF00180">
    <property type="entry name" value="Iso_dh"/>
    <property type="match status" value="1"/>
</dbReference>
<dbReference type="GO" id="GO:0004449">
    <property type="term" value="F:isocitrate dehydrogenase (NAD+) activity"/>
    <property type="evidence" value="ECO:0007669"/>
    <property type="project" value="TreeGrafter"/>
</dbReference>
<gene>
    <name evidence="4" type="ORF">CHH72_12935</name>
</gene>
<dbReference type="InterPro" id="IPR024084">
    <property type="entry name" value="IsoPropMal-DH-like_dom"/>
</dbReference>
<dbReference type="EMBL" id="NPCC01000015">
    <property type="protein sequence ID" value="PAE88540.1"/>
    <property type="molecule type" value="Genomic_DNA"/>
</dbReference>
<sequence length="357" mass="38418">MEPLELGVLYGDGIGYEIVSASVKIVSAAAAKSGLAIDWHVLPMGLDAIKQAGSSMPAETVQALDKLDGWLMGPHDSQSYPKQLQNVRNPSGELRHHFDLYANIRPAKSEPYVKGVVERADLVIYRENTEGFYVDRNMYKGIGEWMVTADVAVTAGVFTRKAIERIAHAAFRAARERRKKVSIVHKANVISLGSGLFLNVCKEVGHHYPDVSVDDYHIDAMCAHLVRRAAEFDVIVAENMFGDILSDLTGELVGSLGLAGSINASESKAMAQAAHGSAPDIAGLGLANPIGMIRSSAMLLGWIGKKHKSQLCSTVERRINQGVADTLASGVCTKDLGGTASTQQFTDVVCEKIEEAE</sequence>
<dbReference type="Gene3D" id="3.40.718.10">
    <property type="entry name" value="Isopropylmalate Dehydrogenase"/>
    <property type="match status" value="1"/>
</dbReference>
<evidence type="ECO:0000313" key="4">
    <source>
        <dbReference type="EMBL" id="PAE88540.1"/>
    </source>
</evidence>
<protein>
    <submittedName>
        <fullName evidence="4">3-isopropylmalate dehydrogenase</fullName>
    </submittedName>
</protein>
<dbReference type="GO" id="GO:0000287">
    <property type="term" value="F:magnesium ion binding"/>
    <property type="evidence" value="ECO:0007669"/>
    <property type="project" value="InterPro"/>
</dbReference>
<dbReference type="GO" id="GO:0051287">
    <property type="term" value="F:NAD binding"/>
    <property type="evidence" value="ECO:0007669"/>
    <property type="project" value="InterPro"/>
</dbReference>